<dbReference type="SMART" id="SM00347">
    <property type="entry name" value="HTH_MARR"/>
    <property type="match status" value="1"/>
</dbReference>
<dbReference type="Gene3D" id="1.10.10.10">
    <property type="entry name" value="Winged helix-like DNA-binding domain superfamily/Winged helix DNA-binding domain"/>
    <property type="match status" value="1"/>
</dbReference>
<gene>
    <name evidence="2" type="ORF">B0I28_108209</name>
</gene>
<dbReference type="PANTHER" id="PTHR33164">
    <property type="entry name" value="TRANSCRIPTIONAL REGULATOR, MARR FAMILY"/>
    <property type="match status" value="1"/>
</dbReference>
<dbReference type="SUPFAM" id="SSF46785">
    <property type="entry name" value="Winged helix' DNA-binding domain"/>
    <property type="match status" value="1"/>
</dbReference>
<name>A0A2T0UGA5_9ACTN</name>
<sequence>MTHHAHDVTELLRHLTVQLRLLNHQVSDRLHLQDVDLECLDLITRTGPLTATALARAADLHPATATGVLDRLEAAGWIRRDRVPTDRRAVHLTAEPDRTGEVRALYEPLREAIAAICEEFTPEQLATVAQFLDKAAGAALAATDDLAARQ</sequence>
<dbReference type="RefSeq" id="WP_106365677.1">
    <property type="nucleotide sequence ID" value="NZ_PVTJ01000008.1"/>
</dbReference>
<proteinExistence type="predicted"/>
<dbReference type="OrthoDB" id="3173926at2"/>
<dbReference type="InterPro" id="IPR039422">
    <property type="entry name" value="MarR/SlyA-like"/>
</dbReference>
<dbReference type="InterPro" id="IPR036390">
    <property type="entry name" value="WH_DNA-bd_sf"/>
</dbReference>
<dbReference type="Proteomes" id="UP000238176">
    <property type="component" value="Unassembled WGS sequence"/>
</dbReference>
<organism evidence="2 3">
    <name type="scientific">Glycomyces artemisiae</name>
    <dbReference type="NCBI Taxonomy" id="1076443"/>
    <lineage>
        <taxon>Bacteria</taxon>
        <taxon>Bacillati</taxon>
        <taxon>Actinomycetota</taxon>
        <taxon>Actinomycetes</taxon>
        <taxon>Glycomycetales</taxon>
        <taxon>Glycomycetaceae</taxon>
        <taxon>Glycomyces</taxon>
    </lineage>
</organism>
<evidence type="ECO:0000313" key="3">
    <source>
        <dbReference type="Proteomes" id="UP000238176"/>
    </source>
</evidence>
<keyword evidence="2" id="KW-0238">DNA-binding</keyword>
<evidence type="ECO:0000313" key="2">
    <source>
        <dbReference type="EMBL" id="PRY56898.1"/>
    </source>
</evidence>
<dbReference type="InterPro" id="IPR036388">
    <property type="entry name" value="WH-like_DNA-bd_sf"/>
</dbReference>
<keyword evidence="3" id="KW-1185">Reference proteome</keyword>
<dbReference type="InterPro" id="IPR000835">
    <property type="entry name" value="HTH_MarR-typ"/>
</dbReference>
<dbReference type="Pfam" id="PF01047">
    <property type="entry name" value="MarR"/>
    <property type="match status" value="1"/>
</dbReference>
<protein>
    <submittedName>
        <fullName evidence="2">DNA-binding MarR family transcriptional regulator</fullName>
    </submittedName>
</protein>
<dbReference type="GO" id="GO:0003700">
    <property type="term" value="F:DNA-binding transcription factor activity"/>
    <property type="evidence" value="ECO:0007669"/>
    <property type="project" value="InterPro"/>
</dbReference>
<evidence type="ECO:0000259" key="1">
    <source>
        <dbReference type="PROSITE" id="PS50995"/>
    </source>
</evidence>
<feature type="domain" description="HTH marR-type" evidence="1">
    <location>
        <begin position="5"/>
        <end position="137"/>
    </location>
</feature>
<dbReference type="PANTHER" id="PTHR33164:SF106">
    <property type="entry name" value="TRANSCRIPTIONAL REGULATORY PROTEIN"/>
    <property type="match status" value="1"/>
</dbReference>
<dbReference type="GO" id="GO:0003677">
    <property type="term" value="F:DNA binding"/>
    <property type="evidence" value="ECO:0007669"/>
    <property type="project" value="UniProtKB-KW"/>
</dbReference>
<dbReference type="PROSITE" id="PS50995">
    <property type="entry name" value="HTH_MARR_2"/>
    <property type="match status" value="1"/>
</dbReference>
<reference evidence="2 3" key="1">
    <citation type="submission" date="2018-03" db="EMBL/GenBank/DDBJ databases">
        <title>Genomic Encyclopedia of Type Strains, Phase III (KMG-III): the genomes of soil and plant-associated and newly described type strains.</title>
        <authorList>
            <person name="Whitman W."/>
        </authorList>
    </citation>
    <scope>NUCLEOTIDE SEQUENCE [LARGE SCALE GENOMIC DNA]</scope>
    <source>
        <strain evidence="2 3">CGMCC 4.7067</strain>
    </source>
</reference>
<dbReference type="EMBL" id="PVTJ01000008">
    <property type="protein sequence ID" value="PRY56898.1"/>
    <property type="molecule type" value="Genomic_DNA"/>
</dbReference>
<dbReference type="AlphaFoldDB" id="A0A2T0UGA5"/>
<comment type="caution">
    <text evidence="2">The sequence shown here is derived from an EMBL/GenBank/DDBJ whole genome shotgun (WGS) entry which is preliminary data.</text>
</comment>
<dbReference type="GO" id="GO:0006950">
    <property type="term" value="P:response to stress"/>
    <property type="evidence" value="ECO:0007669"/>
    <property type="project" value="TreeGrafter"/>
</dbReference>
<accession>A0A2T0UGA5</accession>